<dbReference type="GO" id="GO:0005509">
    <property type="term" value="F:calcium ion binding"/>
    <property type="evidence" value="ECO:0007669"/>
    <property type="project" value="InterPro"/>
</dbReference>
<comment type="caution">
    <text evidence="2">The sequence shown here is derived from an EMBL/GenBank/DDBJ whole genome shotgun (WGS) entry which is preliminary data.</text>
</comment>
<dbReference type="AlphaFoldDB" id="A0A8T1V0Q1"/>
<feature type="domain" description="EF-hand" evidence="1">
    <location>
        <begin position="10"/>
        <end position="45"/>
    </location>
</feature>
<dbReference type="Proteomes" id="UP000688947">
    <property type="component" value="Unassembled WGS sequence"/>
</dbReference>
<dbReference type="PROSITE" id="PS50222">
    <property type="entry name" value="EF_HAND_2"/>
    <property type="match status" value="1"/>
</dbReference>
<name>A0A8T1V0Q1_9STRA</name>
<evidence type="ECO:0000313" key="2">
    <source>
        <dbReference type="EMBL" id="KAG6972920.1"/>
    </source>
</evidence>
<accession>A0A8T1V0Q1</accession>
<proteinExistence type="predicted"/>
<dbReference type="OrthoDB" id="126524at2759"/>
<sequence>MDALEQRHEGIKKDLSELFDSGDVNHDCVLTLDEFSAIIRKRKPHFSDRRILRMFRESLMGGADQSFALSMEAFVVVCNDHGLVSLLPDDRMWLHFSICCSARRFTRSVGSDMAAVLGSVGNFDRMNTLQAYDGRDLGQ</sequence>
<dbReference type="VEuPathDB" id="FungiDB:PC110_g8145"/>
<reference evidence="2" key="1">
    <citation type="submission" date="2021-01" db="EMBL/GenBank/DDBJ databases">
        <title>Phytophthora aleatoria, a newly-described species from Pinus radiata is distinct from Phytophthora cactorum isolates based on comparative genomics.</title>
        <authorList>
            <person name="Mcdougal R."/>
            <person name="Panda P."/>
            <person name="Williams N."/>
            <person name="Studholme D.J."/>
        </authorList>
    </citation>
    <scope>NUCLEOTIDE SEQUENCE</scope>
    <source>
        <strain evidence="2">NZFS 3830</strain>
    </source>
</reference>
<organism evidence="2 3">
    <name type="scientific">Phytophthora cactorum</name>
    <dbReference type="NCBI Taxonomy" id="29920"/>
    <lineage>
        <taxon>Eukaryota</taxon>
        <taxon>Sar</taxon>
        <taxon>Stramenopiles</taxon>
        <taxon>Oomycota</taxon>
        <taxon>Peronosporomycetes</taxon>
        <taxon>Peronosporales</taxon>
        <taxon>Peronosporaceae</taxon>
        <taxon>Phytophthora</taxon>
    </lineage>
</organism>
<evidence type="ECO:0000259" key="1">
    <source>
        <dbReference type="PROSITE" id="PS50222"/>
    </source>
</evidence>
<dbReference type="PANTHER" id="PTHR34894:SF5">
    <property type="entry name" value="EF-HAND DOMAIN-CONTAINING PROTEIN"/>
    <property type="match status" value="1"/>
</dbReference>
<dbReference type="EMBL" id="JAENGZ010000028">
    <property type="protein sequence ID" value="KAG6972920.1"/>
    <property type="molecule type" value="Genomic_DNA"/>
</dbReference>
<evidence type="ECO:0000313" key="3">
    <source>
        <dbReference type="Proteomes" id="UP000688947"/>
    </source>
</evidence>
<dbReference type="InterPro" id="IPR002048">
    <property type="entry name" value="EF_hand_dom"/>
</dbReference>
<gene>
    <name evidence="2" type="ORF">JG687_00001216</name>
</gene>
<dbReference type="PANTHER" id="PTHR34894">
    <property type="entry name" value="SAM-DEPENDENT METHYLTRANSFERASE RSMI, CONSERVED SITE"/>
    <property type="match status" value="1"/>
</dbReference>
<protein>
    <recommendedName>
        <fullName evidence="1">EF-hand domain-containing protein</fullName>
    </recommendedName>
</protein>